<feature type="compositionally biased region" description="Low complexity" evidence="3">
    <location>
        <begin position="357"/>
        <end position="369"/>
    </location>
</feature>
<dbReference type="Gene3D" id="1.10.1170.10">
    <property type="entry name" value="Inhibitor Of Apoptosis Protein (2mihbC-IAP-1), Chain A"/>
    <property type="match status" value="2"/>
</dbReference>
<feature type="region of interest" description="Disordered" evidence="3">
    <location>
        <begin position="393"/>
        <end position="412"/>
    </location>
</feature>
<evidence type="ECO:0000256" key="1">
    <source>
        <dbReference type="ARBA" id="ARBA00022723"/>
    </source>
</evidence>
<dbReference type="InterPro" id="IPR017956">
    <property type="entry name" value="AT_hook_DNA-bd_motif"/>
</dbReference>
<feature type="region of interest" description="Disordered" evidence="3">
    <location>
        <begin position="767"/>
        <end position="806"/>
    </location>
</feature>
<dbReference type="PROSITE" id="PS50143">
    <property type="entry name" value="BIR_REPEAT_2"/>
    <property type="match status" value="2"/>
</dbReference>
<feature type="compositionally biased region" description="Basic and acidic residues" evidence="3">
    <location>
        <begin position="634"/>
        <end position="644"/>
    </location>
</feature>
<accession>A0A2C5XYH2</accession>
<feature type="compositionally biased region" description="Basic and acidic residues" evidence="3">
    <location>
        <begin position="403"/>
        <end position="412"/>
    </location>
</feature>
<feature type="compositionally biased region" description="Low complexity" evidence="3">
    <location>
        <begin position="767"/>
        <end position="778"/>
    </location>
</feature>
<dbReference type="Pfam" id="PF00653">
    <property type="entry name" value="BIR"/>
    <property type="match status" value="2"/>
</dbReference>
<comment type="caution">
    <text evidence="4">The sequence shown here is derived from an EMBL/GenBank/DDBJ whole genome shotgun (WGS) entry which is preliminary data.</text>
</comment>
<feature type="compositionally biased region" description="Polar residues" evidence="3">
    <location>
        <begin position="624"/>
        <end position="633"/>
    </location>
</feature>
<feature type="region of interest" description="Disordered" evidence="3">
    <location>
        <begin position="449"/>
        <end position="755"/>
    </location>
</feature>
<dbReference type="SUPFAM" id="SSF57924">
    <property type="entry name" value="Inhibitor of apoptosis (IAP) repeat"/>
    <property type="match status" value="2"/>
</dbReference>
<dbReference type="GO" id="GO:0046872">
    <property type="term" value="F:metal ion binding"/>
    <property type="evidence" value="ECO:0007669"/>
    <property type="project" value="UniProtKB-KW"/>
</dbReference>
<feature type="region of interest" description="Disordered" evidence="3">
    <location>
        <begin position="207"/>
        <end position="322"/>
    </location>
</feature>
<reference evidence="4 5" key="1">
    <citation type="submission" date="2017-06" db="EMBL/GenBank/DDBJ databases">
        <title>Ant-infecting Ophiocordyceps genomes reveal a high diversity of potential behavioral manipulation genes and a possible major role for enterotoxins.</title>
        <authorList>
            <person name="De Bekker C."/>
            <person name="Evans H.C."/>
            <person name="Brachmann A."/>
            <person name="Hughes D.P."/>
        </authorList>
    </citation>
    <scope>NUCLEOTIDE SEQUENCE [LARGE SCALE GENOMIC DNA]</scope>
    <source>
        <strain evidence="4 5">Map64</strain>
    </source>
</reference>
<proteinExistence type="predicted"/>
<keyword evidence="2" id="KW-0862">Zinc</keyword>
<feature type="compositionally biased region" description="Polar residues" evidence="3">
    <location>
        <begin position="225"/>
        <end position="253"/>
    </location>
</feature>
<name>A0A2C5XYH2_9HYPO</name>
<keyword evidence="1" id="KW-0479">Metal-binding</keyword>
<keyword evidence="5" id="KW-1185">Reference proteome</keyword>
<dbReference type="PANTHER" id="PTHR46771:SF5">
    <property type="entry name" value="DETERIN"/>
    <property type="match status" value="1"/>
</dbReference>
<dbReference type="EMBL" id="NJET01000168">
    <property type="protein sequence ID" value="PHH60002.1"/>
    <property type="molecule type" value="Genomic_DNA"/>
</dbReference>
<feature type="compositionally biased region" description="Low complexity" evidence="3">
    <location>
        <begin position="212"/>
        <end position="224"/>
    </location>
</feature>
<protein>
    <recommendedName>
        <fullName evidence="6">BIR-domain-containing protein</fullName>
    </recommendedName>
</protein>
<dbReference type="CDD" id="cd00022">
    <property type="entry name" value="BIR"/>
    <property type="match status" value="2"/>
</dbReference>
<gene>
    <name evidence="4" type="ORF">CDD81_2206</name>
</gene>
<feature type="compositionally biased region" description="Basic residues" evidence="3">
    <location>
        <begin position="687"/>
        <end position="698"/>
    </location>
</feature>
<dbReference type="OrthoDB" id="2196114at2759"/>
<feature type="compositionally biased region" description="Basic and acidic residues" evidence="3">
    <location>
        <begin position="449"/>
        <end position="466"/>
    </location>
</feature>
<feature type="compositionally biased region" description="Low complexity" evidence="3">
    <location>
        <begin position="541"/>
        <end position="558"/>
    </location>
</feature>
<dbReference type="SMART" id="SM00238">
    <property type="entry name" value="BIR"/>
    <property type="match status" value="2"/>
</dbReference>
<evidence type="ECO:0008006" key="6">
    <source>
        <dbReference type="Google" id="ProtNLM"/>
    </source>
</evidence>
<feature type="compositionally biased region" description="Basic and acidic residues" evidence="3">
    <location>
        <begin position="726"/>
        <end position="751"/>
    </location>
</feature>
<feature type="region of interest" description="Disordered" evidence="3">
    <location>
        <begin position="349"/>
        <end position="380"/>
    </location>
</feature>
<dbReference type="SMART" id="SM00384">
    <property type="entry name" value="AT_hook"/>
    <property type="match status" value="3"/>
</dbReference>
<evidence type="ECO:0000313" key="4">
    <source>
        <dbReference type="EMBL" id="PHH60002.1"/>
    </source>
</evidence>
<sequence>MVAADPDAYMTYEARLASFQKTKKRGSAANTRTKAAAGWPHKYISPESLASAGFYFDPSPNSPDKVSCFLCRNDLDGWESGDDALLEHLTHASSCGWAIVAAIQAGVGDYGSEDPDMPYMVEARKATFNGRWPHEGKKGWKCKTKQLAEAGWKFTPTPESDDMATCVYCDLALDGWERGDKPYDEHHRRSPGCAFFLLKAQFGGGHRKTARSRAAGGSKASRLSTQSVGTSADTTTNLDDSVLTNASTMGTRTKINKATAAKGSRSKAKKTEVDEQQQEKTSQPPARATRGKKRGNDDSTMLSEKPAPKKRAVPTRTSTATDTSTVIADDSDMADAYLQSRRMSTRRLNGLADRQPSAVSTISTASVASLRGPPDSFPDDEEIERQLEQDLAKEWTQDEEAMSQDHGHVQELDMDDQAEKWAYHDMLDPEAIQVDDAAVNEELEALQKEMEVDAQKPSALEEDKTWAARKLSSPRRTSKAEAMSPCREAANSQEGEDDAPEHVPEEVLDQGLEESLQSTGTVVKGAVEPVQMDSADVDQVGLGRLSQGSSRASGQGQLEAVAATHKARFSKASLASSRQSQEKEPRIGPGRPSKASLSWQQPVARDGAPTAEVPLKRGRGRPPKTSTASQQSVADEHEAKEQAAKRSRGRPCKTLQADEEHVEALEQAADGGGSRVSRETKDAGHGPSKRGRGRPPKKRATDASQTQEQASVPDGLDADLDMVDVVVHEDETSTRERAGPAAEARHGDAPKQKVAAVVCTPSKASVVPSASASPQQSSDAENHPPSSKPAASSTRTTIQMASTPPPCKRTVLTGLHSSTPWTAANLDSIFGTPRSTLSKDGAVCALLRQGGELASPEKAMTVEEWMLNNARQAEEGLRHECEIMVNGFERQGARAMHVLEGIATE</sequence>
<dbReference type="InterPro" id="IPR051190">
    <property type="entry name" value="Baculoviral_IAP"/>
</dbReference>
<dbReference type="Proteomes" id="UP000226192">
    <property type="component" value="Unassembled WGS sequence"/>
</dbReference>
<dbReference type="PRINTS" id="PR00929">
    <property type="entry name" value="ATHOOK"/>
</dbReference>
<evidence type="ECO:0000256" key="3">
    <source>
        <dbReference type="SAM" id="MobiDB-lite"/>
    </source>
</evidence>
<dbReference type="AlphaFoldDB" id="A0A2C5XYH2"/>
<feature type="compositionally biased region" description="Polar residues" evidence="3">
    <location>
        <begin position="789"/>
        <end position="802"/>
    </location>
</feature>
<dbReference type="InterPro" id="IPR001370">
    <property type="entry name" value="BIR_rpt"/>
</dbReference>
<dbReference type="GO" id="GO:0003677">
    <property type="term" value="F:DNA binding"/>
    <property type="evidence" value="ECO:0007669"/>
    <property type="project" value="InterPro"/>
</dbReference>
<evidence type="ECO:0000256" key="2">
    <source>
        <dbReference type="ARBA" id="ARBA00022833"/>
    </source>
</evidence>
<evidence type="ECO:0000313" key="5">
    <source>
        <dbReference type="Proteomes" id="UP000226192"/>
    </source>
</evidence>
<organism evidence="4 5">
    <name type="scientific">Ophiocordyceps australis</name>
    <dbReference type="NCBI Taxonomy" id="1399860"/>
    <lineage>
        <taxon>Eukaryota</taxon>
        <taxon>Fungi</taxon>
        <taxon>Dikarya</taxon>
        <taxon>Ascomycota</taxon>
        <taxon>Pezizomycotina</taxon>
        <taxon>Sordariomycetes</taxon>
        <taxon>Hypocreomycetidae</taxon>
        <taxon>Hypocreales</taxon>
        <taxon>Ophiocordycipitaceae</taxon>
        <taxon>Ophiocordyceps</taxon>
    </lineage>
</organism>
<dbReference type="PANTHER" id="PTHR46771">
    <property type="entry name" value="DETERIN"/>
    <property type="match status" value="1"/>
</dbReference>
<dbReference type="STRING" id="1399860.A0A2C5XYH2"/>